<dbReference type="PANTHER" id="PTHR24220">
    <property type="entry name" value="IMPORT ATP-BINDING PROTEIN"/>
    <property type="match status" value="1"/>
</dbReference>
<gene>
    <name evidence="4" type="ORF">OUO13_18125</name>
</gene>
<keyword evidence="1" id="KW-0547">Nucleotide-binding</keyword>
<evidence type="ECO:0000256" key="1">
    <source>
        <dbReference type="ARBA" id="ARBA00022741"/>
    </source>
</evidence>
<dbReference type="InterPro" id="IPR017871">
    <property type="entry name" value="ABC_transporter-like_CS"/>
</dbReference>
<evidence type="ECO:0000259" key="3">
    <source>
        <dbReference type="PROSITE" id="PS50893"/>
    </source>
</evidence>
<dbReference type="GO" id="GO:0005886">
    <property type="term" value="C:plasma membrane"/>
    <property type="evidence" value="ECO:0007669"/>
    <property type="project" value="TreeGrafter"/>
</dbReference>
<dbReference type="PROSITE" id="PS50893">
    <property type="entry name" value="ABC_TRANSPORTER_2"/>
    <property type="match status" value="1"/>
</dbReference>
<proteinExistence type="predicted"/>
<feature type="domain" description="ABC transporter" evidence="3">
    <location>
        <begin position="25"/>
        <end position="241"/>
    </location>
</feature>
<dbReference type="Gene3D" id="3.40.50.300">
    <property type="entry name" value="P-loop containing nucleotide triphosphate hydrolases"/>
    <property type="match status" value="1"/>
</dbReference>
<dbReference type="RefSeq" id="WP_283175306.1">
    <property type="nucleotide sequence ID" value="NZ_JAPNOA010000058.1"/>
</dbReference>
<dbReference type="InterPro" id="IPR003593">
    <property type="entry name" value="AAA+_ATPase"/>
</dbReference>
<dbReference type="Pfam" id="PF00005">
    <property type="entry name" value="ABC_tran"/>
    <property type="match status" value="1"/>
</dbReference>
<dbReference type="InterPro" id="IPR015854">
    <property type="entry name" value="ABC_transpr_LolD-like"/>
</dbReference>
<keyword evidence="5" id="KW-1185">Reference proteome</keyword>
<evidence type="ECO:0000313" key="5">
    <source>
        <dbReference type="Proteomes" id="UP001150830"/>
    </source>
</evidence>
<comment type="caution">
    <text evidence="4">The sequence shown here is derived from an EMBL/GenBank/DDBJ whole genome shotgun (WGS) entry which is preliminary data.</text>
</comment>
<dbReference type="PROSITE" id="PS00211">
    <property type="entry name" value="ABC_TRANSPORTER_1"/>
    <property type="match status" value="1"/>
</dbReference>
<dbReference type="InterPro" id="IPR003439">
    <property type="entry name" value="ABC_transporter-like_ATP-bd"/>
</dbReference>
<dbReference type="SMART" id="SM00382">
    <property type="entry name" value="AAA"/>
    <property type="match status" value="1"/>
</dbReference>
<evidence type="ECO:0000313" key="4">
    <source>
        <dbReference type="EMBL" id="MCY0967101.1"/>
    </source>
</evidence>
<name>A0A9X3ITP1_9GAMM</name>
<dbReference type="InterPro" id="IPR027417">
    <property type="entry name" value="P-loop_NTPase"/>
</dbReference>
<organism evidence="4 5">
    <name type="scientific">Parathalassolituus penaei</name>
    <dbReference type="NCBI Taxonomy" id="2997323"/>
    <lineage>
        <taxon>Bacteria</taxon>
        <taxon>Pseudomonadati</taxon>
        <taxon>Pseudomonadota</taxon>
        <taxon>Gammaproteobacteria</taxon>
        <taxon>Oceanospirillales</taxon>
        <taxon>Oceanospirillaceae</taxon>
        <taxon>Parathalassolituus</taxon>
    </lineage>
</organism>
<accession>A0A9X3ITP1</accession>
<reference evidence="4" key="1">
    <citation type="submission" date="2022-11" db="EMBL/GenBank/DDBJ databases">
        <title>Parathalassolutuus dongxingensis gen. nov., sp. nov., a novel member of family Oceanospirillaceae isolated from a coastal shrimp pond in Guangxi, China.</title>
        <authorList>
            <person name="Chen H."/>
        </authorList>
    </citation>
    <scope>NUCLEOTIDE SEQUENCE</scope>
    <source>
        <strain evidence="4">G-43</strain>
    </source>
</reference>
<dbReference type="GO" id="GO:0016887">
    <property type="term" value="F:ATP hydrolysis activity"/>
    <property type="evidence" value="ECO:0007669"/>
    <property type="project" value="InterPro"/>
</dbReference>
<keyword evidence="2 4" id="KW-0067">ATP-binding</keyword>
<dbReference type="GO" id="GO:0005524">
    <property type="term" value="F:ATP binding"/>
    <property type="evidence" value="ECO:0007669"/>
    <property type="project" value="UniProtKB-KW"/>
</dbReference>
<sequence>MTDSTSITLSPADQQPEVIAEPPLLQLRNRSLHYGNQTVLCDISLTIRAGEKVALVGPSGAGKSSLLVVLHELAPALTALCPQNGGLVEVLSVYQNMFMGGLQRYGTLASLWNLVRPLPSAVAELESLAARLGLDEKLWNSVDRLSGGQRQRVTIGRALFRRQPLLLADEPVSALDPLQATSLLTYLLEQHQTAVVSLHNRQLALELFDRVVVMHNGKILHDGPSAELSPEQLDELYRYQES</sequence>
<dbReference type="GO" id="GO:0022857">
    <property type="term" value="F:transmembrane transporter activity"/>
    <property type="evidence" value="ECO:0007669"/>
    <property type="project" value="TreeGrafter"/>
</dbReference>
<dbReference type="EMBL" id="JAPNOA010000058">
    <property type="protein sequence ID" value="MCY0967101.1"/>
    <property type="molecule type" value="Genomic_DNA"/>
</dbReference>
<protein>
    <submittedName>
        <fullName evidence="4">ATP-binding cassette domain-containing protein</fullName>
    </submittedName>
</protein>
<evidence type="ECO:0000256" key="2">
    <source>
        <dbReference type="ARBA" id="ARBA00022840"/>
    </source>
</evidence>
<dbReference type="SUPFAM" id="SSF52540">
    <property type="entry name" value="P-loop containing nucleoside triphosphate hydrolases"/>
    <property type="match status" value="1"/>
</dbReference>
<dbReference type="AlphaFoldDB" id="A0A9X3ITP1"/>
<dbReference type="Proteomes" id="UP001150830">
    <property type="component" value="Unassembled WGS sequence"/>
</dbReference>